<feature type="transmembrane region" description="Helical" evidence="2">
    <location>
        <begin position="99"/>
        <end position="122"/>
    </location>
</feature>
<keyword evidence="2" id="KW-0812">Transmembrane</keyword>
<feature type="domain" description="General stress protein 17M-like" evidence="3">
    <location>
        <begin position="20"/>
        <end position="102"/>
    </location>
</feature>
<dbReference type="InterPro" id="IPR025889">
    <property type="entry name" value="GSP17M-like_dom"/>
</dbReference>
<evidence type="ECO:0000313" key="4">
    <source>
        <dbReference type="EMBL" id="ROZ62652.1"/>
    </source>
</evidence>
<gene>
    <name evidence="4" type="ORF">EDL96_09280</name>
</gene>
<dbReference type="Proteomes" id="UP000270616">
    <property type="component" value="Unassembled WGS sequence"/>
</dbReference>
<proteinExistence type="predicted"/>
<feature type="region of interest" description="Disordered" evidence="1">
    <location>
        <begin position="1"/>
        <end position="21"/>
    </location>
</feature>
<keyword evidence="5" id="KW-1185">Reference proteome</keyword>
<evidence type="ECO:0000256" key="1">
    <source>
        <dbReference type="SAM" id="MobiDB-lite"/>
    </source>
</evidence>
<comment type="caution">
    <text evidence="4">The sequence shown here is derived from an EMBL/GenBank/DDBJ whole genome shotgun (WGS) entry which is preliminary data.</text>
</comment>
<evidence type="ECO:0000313" key="5">
    <source>
        <dbReference type="Proteomes" id="UP000270616"/>
    </source>
</evidence>
<sequence length="257" mass="26707">MSLFGQRPSSMTPSGPPEGETIGSFERYADAQTVVDHLSDQQFDVQHVSIVGRDLTSVERVTGRLTYPRVALASALQGAMFGLFFGVILAMFGGSGWGASVLLTVLMGAAFWVILGVAGFAAQRGRRDFTSVSTVAASRYEVVVKSDLAGQARGLVAGLDVPGLRGAGQGARNAPGRAPVPGPAPANGAEAPSTGGETRTDTDAVHPSGRVPSSEEDLPDGRPRYGVRVDPQEPAAPQPAPQNTPSDHAYGEPTREV</sequence>
<dbReference type="RefSeq" id="WP_123825512.1">
    <property type="nucleotide sequence ID" value="NZ_RKMF01000011.1"/>
</dbReference>
<dbReference type="EMBL" id="RKMF01000011">
    <property type="protein sequence ID" value="ROZ62652.1"/>
    <property type="molecule type" value="Genomic_DNA"/>
</dbReference>
<dbReference type="OrthoDB" id="3381462at2"/>
<reference evidence="4 5" key="1">
    <citation type="submission" date="2018-10" db="EMBL/GenBank/DDBJ databases">
        <title>Kocuria sp. M5W7-7, whole genome shotgun sequence.</title>
        <authorList>
            <person name="Tuo L."/>
        </authorList>
    </citation>
    <scope>NUCLEOTIDE SEQUENCE [LARGE SCALE GENOMIC DNA]</scope>
    <source>
        <strain evidence="4 5">M5W7-7</strain>
    </source>
</reference>
<keyword evidence="2" id="KW-1133">Transmembrane helix</keyword>
<keyword evidence="2" id="KW-0472">Membrane</keyword>
<protein>
    <submittedName>
        <fullName evidence="4">ECF transporter S component</fullName>
    </submittedName>
</protein>
<dbReference type="Pfam" id="PF11181">
    <property type="entry name" value="YflT"/>
    <property type="match status" value="1"/>
</dbReference>
<organism evidence="4 5">
    <name type="scientific">Kocuria soli</name>
    <dbReference type="NCBI Taxonomy" id="2485125"/>
    <lineage>
        <taxon>Bacteria</taxon>
        <taxon>Bacillati</taxon>
        <taxon>Actinomycetota</taxon>
        <taxon>Actinomycetes</taxon>
        <taxon>Micrococcales</taxon>
        <taxon>Micrococcaceae</taxon>
        <taxon>Kocuria</taxon>
    </lineage>
</organism>
<feature type="transmembrane region" description="Helical" evidence="2">
    <location>
        <begin position="70"/>
        <end position="93"/>
    </location>
</feature>
<evidence type="ECO:0000256" key="2">
    <source>
        <dbReference type="SAM" id="Phobius"/>
    </source>
</evidence>
<accession>A0A3N3ZP02</accession>
<name>A0A3N3ZP02_9MICC</name>
<evidence type="ECO:0000259" key="3">
    <source>
        <dbReference type="Pfam" id="PF11181"/>
    </source>
</evidence>
<dbReference type="AlphaFoldDB" id="A0A3N3ZP02"/>
<feature type="region of interest" description="Disordered" evidence="1">
    <location>
        <begin position="167"/>
        <end position="257"/>
    </location>
</feature>